<dbReference type="Gene3D" id="3.20.20.70">
    <property type="entry name" value="Aldolase class I"/>
    <property type="match status" value="1"/>
</dbReference>
<evidence type="ECO:0000256" key="1">
    <source>
        <dbReference type="ARBA" id="ARBA00023239"/>
    </source>
</evidence>
<feature type="domain" description="Orotidine 5'-phosphate decarboxylase" evidence="2">
    <location>
        <begin position="2"/>
        <end position="200"/>
    </location>
</feature>
<evidence type="ECO:0000259" key="2">
    <source>
        <dbReference type="SMART" id="SM00934"/>
    </source>
</evidence>
<dbReference type="GO" id="GO:0004590">
    <property type="term" value="F:orotidine-5'-phosphate decarboxylase activity"/>
    <property type="evidence" value="ECO:0007669"/>
    <property type="project" value="InterPro"/>
</dbReference>
<proteinExistence type="predicted"/>
<dbReference type="GO" id="GO:0043801">
    <property type="term" value="F:hexulose-6-phosphate synthase activity"/>
    <property type="evidence" value="ECO:0007669"/>
    <property type="project" value="UniProtKB-EC"/>
</dbReference>
<dbReference type="SUPFAM" id="SSF51366">
    <property type="entry name" value="Ribulose-phoshate binding barrel"/>
    <property type="match status" value="1"/>
</dbReference>
<dbReference type="AlphaFoldDB" id="A0A7Y9JC21"/>
<evidence type="ECO:0000313" key="3">
    <source>
        <dbReference type="EMBL" id="NYD42968.1"/>
    </source>
</evidence>
<accession>A0A7Y9JC21</accession>
<evidence type="ECO:0000313" key="4">
    <source>
        <dbReference type="Proteomes" id="UP000535511"/>
    </source>
</evidence>
<dbReference type="EC" id="4.1.2.43" evidence="3"/>
<dbReference type="InterPro" id="IPR013785">
    <property type="entry name" value="Aldolase_TIM"/>
</dbReference>
<dbReference type="EMBL" id="JACCBG010000001">
    <property type="protein sequence ID" value="NYD42968.1"/>
    <property type="molecule type" value="Genomic_DNA"/>
</dbReference>
<dbReference type="InterPro" id="IPR011060">
    <property type="entry name" value="RibuloseP-bd_barrel"/>
</dbReference>
<name>A0A7Y9JC21_9ACTN</name>
<dbReference type="RefSeq" id="WP_179664538.1">
    <property type="nucleotide sequence ID" value="NZ_JACCBG010000001.1"/>
</dbReference>
<organism evidence="3 4">
    <name type="scientific">Nocardioides panaciterrulae</name>
    <dbReference type="NCBI Taxonomy" id="661492"/>
    <lineage>
        <taxon>Bacteria</taxon>
        <taxon>Bacillati</taxon>
        <taxon>Actinomycetota</taxon>
        <taxon>Actinomycetes</taxon>
        <taxon>Propionibacteriales</taxon>
        <taxon>Nocardioidaceae</taxon>
        <taxon>Nocardioides</taxon>
    </lineage>
</organism>
<reference evidence="3 4" key="1">
    <citation type="submission" date="2020-07" db="EMBL/GenBank/DDBJ databases">
        <title>Sequencing the genomes of 1000 actinobacteria strains.</title>
        <authorList>
            <person name="Klenk H.-P."/>
        </authorList>
    </citation>
    <scope>NUCLEOTIDE SEQUENCE [LARGE SCALE GENOMIC DNA]</scope>
    <source>
        <strain evidence="3 4">DSM 21350</strain>
    </source>
</reference>
<dbReference type="GO" id="GO:0033982">
    <property type="term" value="F:3-dehydro-L-gulonate-6-phosphate decarboxylase activity"/>
    <property type="evidence" value="ECO:0007669"/>
    <property type="project" value="TreeGrafter"/>
</dbReference>
<keyword evidence="1 3" id="KW-0456">Lyase</keyword>
<dbReference type="Pfam" id="PF00215">
    <property type="entry name" value="OMPdecase"/>
    <property type="match status" value="1"/>
</dbReference>
<sequence length="208" mass="22155">MDLQVALDRIPLDRAVSITTAVAPRTDWVEVGTSLIKQFGQEGLRQVVAAAGRTPVLADLKTADDVRFEFETAFAAGARSVTVLGLAPQVSIDLAVQVTGEHDAELVVDLMGLTPQRIEELAERLPHHVRLAPHVSKDSQAGGQRPQDLLGAWSRGRRLALAGGLTAQDLPGLADEPELRVIVGSAVTKADDPVVAIEELRRAAGKDN</sequence>
<dbReference type="GO" id="GO:0006207">
    <property type="term" value="P:'de novo' pyrimidine nucleobase biosynthetic process"/>
    <property type="evidence" value="ECO:0007669"/>
    <property type="project" value="InterPro"/>
</dbReference>
<dbReference type="PANTHER" id="PTHR35039">
    <property type="entry name" value="3-KETO-L-GULONATE-6-PHOSPHATE DECARBOXYLASE SGBH-RELATED"/>
    <property type="match status" value="1"/>
</dbReference>
<dbReference type="PANTHER" id="PTHR35039:SF3">
    <property type="entry name" value="3-KETO-L-GULONATE-6-PHOSPHATE DECARBOXYLASE SGBH-RELATED"/>
    <property type="match status" value="1"/>
</dbReference>
<dbReference type="InterPro" id="IPR001754">
    <property type="entry name" value="OMPdeCOase_dom"/>
</dbReference>
<protein>
    <submittedName>
        <fullName evidence="3">3-hexulose-6-phosphate synthase</fullName>
        <ecNumber evidence="3">4.1.2.43</ecNumber>
    </submittedName>
</protein>
<comment type="caution">
    <text evidence="3">The sequence shown here is derived from an EMBL/GenBank/DDBJ whole genome shotgun (WGS) entry which is preliminary data.</text>
</comment>
<dbReference type="Proteomes" id="UP000535511">
    <property type="component" value="Unassembled WGS sequence"/>
</dbReference>
<gene>
    <name evidence="3" type="ORF">BJZ21_003051</name>
</gene>
<dbReference type="SMART" id="SM00934">
    <property type="entry name" value="OMPdecase"/>
    <property type="match status" value="1"/>
</dbReference>
<keyword evidence="4" id="KW-1185">Reference proteome</keyword>
<dbReference type="GO" id="GO:0019854">
    <property type="term" value="P:L-ascorbic acid catabolic process"/>
    <property type="evidence" value="ECO:0007669"/>
    <property type="project" value="TreeGrafter"/>
</dbReference>